<keyword evidence="1" id="KW-0812">Transmembrane</keyword>
<feature type="transmembrane region" description="Helical" evidence="1">
    <location>
        <begin position="99"/>
        <end position="120"/>
    </location>
</feature>
<dbReference type="EMBL" id="JACHDO010000001">
    <property type="protein sequence ID" value="MBB5493642.1"/>
    <property type="molecule type" value="Genomic_DNA"/>
</dbReference>
<feature type="transmembrane region" description="Helical" evidence="1">
    <location>
        <begin position="126"/>
        <end position="147"/>
    </location>
</feature>
<feature type="transmembrane region" description="Helical" evidence="1">
    <location>
        <begin position="154"/>
        <end position="173"/>
    </location>
</feature>
<protein>
    <submittedName>
        <fullName evidence="2">ABC-type Na+ efflux pump permease subunit</fullName>
    </submittedName>
</protein>
<dbReference type="RefSeq" id="WP_312893954.1">
    <property type="nucleotide sequence ID" value="NZ_BAAAKM010000065.1"/>
</dbReference>
<gene>
    <name evidence="2" type="ORF">HNR07_004779</name>
</gene>
<evidence type="ECO:0000256" key="1">
    <source>
        <dbReference type="SAM" id="Phobius"/>
    </source>
</evidence>
<evidence type="ECO:0000313" key="3">
    <source>
        <dbReference type="Proteomes" id="UP000579647"/>
    </source>
</evidence>
<name>A0A840WBW1_9ACTN</name>
<proteinExistence type="predicted"/>
<feature type="transmembrane region" description="Helical" evidence="1">
    <location>
        <begin position="193"/>
        <end position="216"/>
    </location>
</feature>
<sequence length="231" mass="23372">MAAVTPRPPAARPVLTPLRPCLLPMLGALAAAVAAVVLGLATAGTVVPVAVFDWPYEEQRIPVAELLCVCAAAVGAWANRPRLWEWERLGGARTRIRAAAVAVLGVLLFGGAALALLPSASEAENSWLLVTNVLLAVSAVYLLAPFLGAVPSGLVVLAGIFLGAAACNTVPGLNRVSPYAYAGSDGWTAPDLLAGATVPALALGLAAAAVAAHALTYGSTARVRRRGAETG</sequence>
<dbReference type="AlphaFoldDB" id="A0A840WBW1"/>
<comment type="caution">
    <text evidence="2">The sequence shown here is derived from an EMBL/GenBank/DDBJ whole genome shotgun (WGS) entry which is preliminary data.</text>
</comment>
<keyword evidence="3" id="KW-1185">Reference proteome</keyword>
<accession>A0A840WBW1</accession>
<keyword evidence="1" id="KW-1133">Transmembrane helix</keyword>
<dbReference type="Proteomes" id="UP000579647">
    <property type="component" value="Unassembled WGS sequence"/>
</dbReference>
<evidence type="ECO:0000313" key="2">
    <source>
        <dbReference type="EMBL" id="MBB5493642.1"/>
    </source>
</evidence>
<feature type="transmembrane region" description="Helical" evidence="1">
    <location>
        <begin position="21"/>
        <end position="41"/>
    </location>
</feature>
<organism evidence="2 3">
    <name type="scientific">Nocardiopsis metallicus</name>
    <dbReference type="NCBI Taxonomy" id="179819"/>
    <lineage>
        <taxon>Bacteria</taxon>
        <taxon>Bacillati</taxon>
        <taxon>Actinomycetota</taxon>
        <taxon>Actinomycetes</taxon>
        <taxon>Streptosporangiales</taxon>
        <taxon>Nocardiopsidaceae</taxon>
        <taxon>Nocardiopsis</taxon>
    </lineage>
</organism>
<reference evidence="2 3" key="1">
    <citation type="submission" date="2020-08" db="EMBL/GenBank/DDBJ databases">
        <title>Sequencing the genomes of 1000 actinobacteria strains.</title>
        <authorList>
            <person name="Klenk H.-P."/>
        </authorList>
    </citation>
    <scope>NUCLEOTIDE SEQUENCE [LARGE SCALE GENOMIC DNA]</scope>
    <source>
        <strain evidence="2 3">DSM 44598</strain>
    </source>
</reference>
<feature type="transmembrane region" description="Helical" evidence="1">
    <location>
        <begin position="61"/>
        <end position="78"/>
    </location>
</feature>
<keyword evidence="1" id="KW-0472">Membrane</keyword>